<dbReference type="InterPro" id="IPR029052">
    <property type="entry name" value="Metallo-depent_PP-like"/>
</dbReference>
<sequence>MSEYRVAVISDTQVGSIYGTMPKDFMSGDDRRIDLNPGQAYLYRCWVDMCQRLREIAPDIIVFNGDEIDGQQEARGQKGTELCLPLIADQCRAFRQLADMAISSCPTRPSIYAVAGTSYHVGLANSHIEQLMEHLGAEPYYGPGTGKYSREVLDLEIDGVDINFAHHISVSGGLYRATAPDREAVWSALAGKEGKMAKADALVRSHVHHYVHVEHESKHAVITPCWQLQSQFMRRHSVYRMLPSLGIVWLKVDPEAKRAGEDPIIVRKVLYKLPPFVTIKAKLPARGESDGETPAP</sequence>
<protein>
    <recommendedName>
        <fullName evidence="2">Calcineurin-like phosphoesterase domain-containing protein</fullName>
    </recommendedName>
</protein>
<proteinExistence type="predicted"/>
<evidence type="ECO:0000313" key="1">
    <source>
        <dbReference type="EMBL" id="KKM71519.1"/>
    </source>
</evidence>
<dbReference type="AlphaFoldDB" id="A0A0F9JNX9"/>
<dbReference type="EMBL" id="LAZR01009620">
    <property type="protein sequence ID" value="KKM71519.1"/>
    <property type="molecule type" value="Genomic_DNA"/>
</dbReference>
<name>A0A0F9JNX9_9ZZZZ</name>
<accession>A0A0F9JNX9</accession>
<evidence type="ECO:0008006" key="2">
    <source>
        <dbReference type="Google" id="ProtNLM"/>
    </source>
</evidence>
<comment type="caution">
    <text evidence="1">The sequence shown here is derived from an EMBL/GenBank/DDBJ whole genome shotgun (WGS) entry which is preliminary data.</text>
</comment>
<gene>
    <name evidence="1" type="ORF">LCGC14_1429840</name>
</gene>
<dbReference type="SUPFAM" id="SSF56300">
    <property type="entry name" value="Metallo-dependent phosphatases"/>
    <property type="match status" value="1"/>
</dbReference>
<reference evidence="1" key="1">
    <citation type="journal article" date="2015" name="Nature">
        <title>Complex archaea that bridge the gap between prokaryotes and eukaryotes.</title>
        <authorList>
            <person name="Spang A."/>
            <person name="Saw J.H."/>
            <person name="Jorgensen S.L."/>
            <person name="Zaremba-Niedzwiedzka K."/>
            <person name="Martijn J."/>
            <person name="Lind A.E."/>
            <person name="van Eijk R."/>
            <person name="Schleper C."/>
            <person name="Guy L."/>
            <person name="Ettema T.J."/>
        </authorList>
    </citation>
    <scope>NUCLEOTIDE SEQUENCE</scope>
</reference>
<organism evidence="1">
    <name type="scientific">marine sediment metagenome</name>
    <dbReference type="NCBI Taxonomy" id="412755"/>
    <lineage>
        <taxon>unclassified sequences</taxon>
        <taxon>metagenomes</taxon>
        <taxon>ecological metagenomes</taxon>
    </lineage>
</organism>